<evidence type="ECO:0000256" key="8">
    <source>
        <dbReference type="ARBA" id="ARBA00022837"/>
    </source>
</evidence>
<feature type="chain" id="PRO_5042232420" description="sn-1-specific diacylglycerol lipase" evidence="15">
    <location>
        <begin position="27"/>
        <end position="457"/>
    </location>
</feature>
<evidence type="ECO:0000256" key="13">
    <source>
        <dbReference type="ARBA" id="ARBA00024531"/>
    </source>
</evidence>
<dbReference type="SUPFAM" id="SSF53474">
    <property type="entry name" value="alpha/beta-Hydrolases"/>
    <property type="match status" value="1"/>
</dbReference>
<keyword evidence="10" id="KW-1133">Transmembrane helix</keyword>
<keyword evidence="9" id="KW-0442">Lipid degradation</keyword>
<accession>A0AAD2G9K9</accession>
<name>A0AAD2G9K9_9STRA</name>
<dbReference type="EMBL" id="CAKOGP040002269">
    <property type="protein sequence ID" value="CAJ1966276.1"/>
    <property type="molecule type" value="Genomic_DNA"/>
</dbReference>
<keyword evidence="12" id="KW-0472">Membrane</keyword>
<feature type="domain" description="Fungal lipase-type" evidence="16">
    <location>
        <begin position="186"/>
        <end position="307"/>
    </location>
</feature>
<keyword evidence="15" id="KW-0732">Signal</keyword>
<dbReference type="GO" id="GO:0016298">
    <property type="term" value="F:lipase activity"/>
    <property type="evidence" value="ECO:0007669"/>
    <property type="project" value="TreeGrafter"/>
</dbReference>
<comment type="cofactor">
    <cofactor evidence="1">
        <name>Ca(2+)</name>
        <dbReference type="ChEBI" id="CHEBI:29108"/>
    </cofactor>
</comment>
<protein>
    <recommendedName>
        <fullName evidence="14">sn-1-specific diacylglycerol lipase</fullName>
        <ecNumber evidence="14">3.1.1.116</ecNumber>
    </recommendedName>
</protein>
<comment type="catalytic activity">
    <reaction evidence="13">
        <text>a 1,2-diacyl-sn-glycerol + H2O = a 2-acylglycerol + a fatty acid + H(+)</text>
        <dbReference type="Rhea" id="RHEA:33275"/>
        <dbReference type="ChEBI" id="CHEBI:15377"/>
        <dbReference type="ChEBI" id="CHEBI:15378"/>
        <dbReference type="ChEBI" id="CHEBI:17389"/>
        <dbReference type="ChEBI" id="CHEBI:17815"/>
        <dbReference type="ChEBI" id="CHEBI:28868"/>
        <dbReference type="EC" id="3.1.1.116"/>
    </reaction>
    <physiologicalReaction direction="left-to-right" evidence="13">
        <dbReference type="Rhea" id="RHEA:33276"/>
    </physiologicalReaction>
</comment>
<keyword evidence="5" id="KW-0812">Transmembrane</keyword>
<evidence type="ECO:0000256" key="3">
    <source>
        <dbReference type="ARBA" id="ARBA00022475"/>
    </source>
</evidence>
<evidence type="ECO:0000256" key="9">
    <source>
        <dbReference type="ARBA" id="ARBA00022963"/>
    </source>
</evidence>
<dbReference type="CDD" id="cd00519">
    <property type="entry name" value="Lipase_3"/>
    <property type="match status" value="1"/>
</dbReference>
<keyword evidence="11" id="KW-0443">Lipid metabolism</keyword>
<organism evidence="17 18">
    <name type="scientific">Cylindrotheca closterium</name>
    <dbReference type="NCBI Taxonomy" id="2856"/>
    <lineage>
        <taxon>Eukaryota</taxon>
        <taxon>Sar</taxon>
        <taxon>Stramenopiles</taxon>
        <taxon>Ochrophyta</taxon>
        <taxon>Bacillariophyta</taxon>
        <taxon>Bacillariophyceae</taxon>
        <taxon>Bacillariophycidae</taxon>
        <taxon>Bacillariales</taxon>
        <taxon>Bacillariaceae</taxon>
        <taxon>Cylindrotheca</taxon>
    </lineage>
</organism>
<dbReference type="GO" id="GO:0046872">
    <property type="term" value="F:metal ion binding"/>
    <property type="evidence" value="ECO:0007669"/>
    <property type="project" value="UniProtKB-KW"/>
</dbReference>
<dbReference type="InterPro" id="IPR052214">
    <property type="entry name" value="DAG_Lipase-Related"/>
</dbReference>
<dbReference type="EC" id="3.1.1.116" evidence="14"/>
<dbReference type="Pfam" id="PF01764">
    <property type="entry name" value="Lipase_3"/>
    <property type="match status" value="1"/>
</dbReference>
<dbReference type="Gene3D" id="3.40.50.1820">
    <property type="entry name" value="alpha/beta hydrolase"/>
    <property type="match status" value="1"/>
</dbReference>
<dbReference type="Proteomes" id="UP001295423">
    <property type="component" value="Unassembled WGS sequence"/>
</dbReference>
<dbReference type="InterPro" id="IPR029058">
    <property type="entry name" value="AB_hydrolase_fold"/>
</dbReference>
<keyword evidence="8" id="KW-0106">Calcium</keyword>
<reference evidence="17" key="1">
    <citation type="submission" date="2023-08" db="EMBL/GenBank/DDBJ databases">
        <authorList>
            <person name="Audoor S."/>
            <person name="Bilcke G."/>
        </authorList>
    </citation>
    <scope>NUCLEOTIDE SEQUENCE</scope>
</reference>
<feature type="signal peptide" evidence="15">
    <location>
        <begin position="1"/>
        <end position="26"/>
    </location>
</feature>
<evidence type="ECO:0000256" key="2">
    <source>
        <dbReference type="ARBA" id="ARBA00004651"/>
    </source>
</evidence>
<dbReference type="GO" id="GO:0005886">
    <property type="term" value="C:plasma membrane"/>
    <property type="evidence" value="ECO:0007669"/>
    <property type="project" value="UniProtKB-SubCell"/>
</dbReference>
<keyword evidence="6" id="KW-0479">Metal-binding</keyword>
<evidence type="ECO:0000256" key="1">
    <source>
        <dbReference type="ARBA" id="ARBA00001913"/>
    </source>
</evidence>
<proteinExistence type="predicted"/>
<evidence type="ECO:0000256" key="5">
    <source>
        <dbReference type="ARBA" id="ARBA00022692"/>
    </source>
</evidence>
<evidence type="ECO:0000259" key="16">
    <source>
        <dbReference type="Pfam" id="PF01764"/>
    </source>
</evidence>
<comment type="subcellular location">
    <subcellularLocation>
        <location evidence="2">Cell membrane</location>
        <topology evidence="2">Multi-pass membrane protein</topology>
    </subcellularLocation>
</comment>
<dbReference type="PANTHER" id="PTHR45792">
    <property type="entry name" value="DIACYLGLYCEROL LIPASE HOMOLOG-RELATED"/>
    <property type="match status" value="1"/>
</dbReference>
<evidence type="ECO:0000256" key="15">
    <source>
        <dbReference type="SAM" id="SignalP"/>
    </source>
</evidence>
<keyword evidence="7" id="KW-0378">Hydrolase</keyword>
<sequence>MPNSLFYIIPIVAIALTAWHFNKKEGEEMEEDPPEDSLGDVSRKIMTLLDTTKKKFGDKYFHVKLAVTLPALLQLINQAEASRSSDTKSPRDEIYSKAGKTATAKELDGLGGYLDFADWAYLASRDEIKKKLAGRGYSLLKHQEARESGQVGYFIATNADTKTALIGVKGTSSMIDVLTDCCSAAVVRKLDQSFDPQDESLKEIRAHEGILYSSLALAEDLKPFIKEFFLPLGYTLLLCGHSLGAGAASLTSVLLRSQHPPLMKKGNIKVVAFASPPVLDHKAAKACSSFITTIVNNSDCIPRTSLNNVQILLELLSGIQEKLVEAGFDPVDMKSTSAFFAKLREGAAGEMIMSSEEGLKLLKKAQTMVSHDDPDHLYIAGEVMLLYQKWQDRRKMSKGKEAESEEKAADEIVPEPKLPGYCVLTDGFAEPLSMIEISNEMVGDHLCGSHRIIIDSL</sequence>
<dbReference type="PANTHER" id="PTHR45792:SF8">
    <property type="entry name" value="DIACYLGLYCEROL LIPASE-ALPHA"/>
    <property type="match status" value="1"/>
</dbReference>
<evidence type="ECO:0000313" key="18">
    <source>
        <dbReference type="Proteomes" id="UP001295423"/>
    </source>
</evidence>
<dbReference type="AlphaFoldDB" id="A0AAD2G9K9"/>
<evidence type="ECO:0000256" key="11">
    <source>
        <dbReference type="ARBA" id="ARBA00023098"/>
    </source>
</evidence>
<evidence type="ECO:0000256" key="6">
    <source>
        <dbReference type="ARBA" id="ARBA00022723"/>
    </source>
</evidence>
<keyword evidence="3" id="KW-1003">Cell membrane</keyword>
<evidence type="ECO:0000256" key="12">
    <source>
        <dbReference type="ARBA" id="ARBA00023136"/>
    </source>
</evidence>
<gene>
    <name evidence="17" type="ORF">CYCCA115_LOCUS21859</name>
</gene>
<keyword evidence="4" id="KW-0597">Phosphoprotein</keyword>
<evidence type="ECO:0000256" key="7">
    <source>
        <dbReference type="ARBA" id="ARBA00022801"/>
    </source>
</evidence>
<keyword evidence="18" id="KW-1185">Reference proteome</keyword>
<evidence type="ECO:0000256" key="4">
    <source>
        <dbReference type="ARBA" id="ARBA00022553"/>
    </source>
</evidence>
<evidence type="ECO:0000313" key="17">
    <source>
        <dbReference type="EMBL" id="CAJ1966276.1"/>
    </source>
</evidence>
<dbReference type="InterPro" id="IPR002921">
    <property type="entry name" value="Fungal_lipase-type"/>
</dbReference>
<dbReference type="GO" id="GO:0016042">
    <property type="term" value="P:lipid catabolic process"/>
    <property type="evidence" value="ECO:0007669"/>
    <property type="project" value="UniProtKB-KW"/>
</dbReference>
<evidence type="ECO:0000256" key="14">
    <source>
        <dbReference type="ARBA" id="ARBA00026104"/>
    </source>
</evidence>
<comment type="caution">
    <text evidence="17">The sequence shown here is derived from an EMBL/GenBank/DDBJ whole genome shotgun (WGS) entry which is preliminary data.</text>
</comment>
<evidence type="ECO:0000256" key="10">
    <source>
        <dbReference type="ARBA" id="ARBA00022989"/>
    </source>
</evidence>